<name>A0A3P7V4M3_9BILA</name>
<reference evidence="1 2" key="1">
    <citation type="submission" date="2018-11" db="EMBL/GenBank/DDBJ databases">
        <authorList>
            <consortium name="Pathogen Informatics"/>
        </authorList>
    </citation>
    <scope>NUCLEOTIDE SEQUENCE [LARGE SCALE GENOMIC DNA]</scope>
</reference>
<evidence type="ECO:0000313" key="2">
    <source>
        <dbReference type="Proteomes" id="UP000280834"/>
    </source>
</evidence>
<dbReference type="EMBL" id="UZAG01018222">
    <property type="protein sequence ID" value="VDO38649.1"/>
    <property type="molecule type" value="Genomic_DNA"/>
</dbReference>
<accession>A0A3P7V4M3</accession>
<keyword evidence="2" id="KW-1185">Reference proteome</keyword>
<proteinExistence type="predicted"/>
<organism evidence="1 2">
    <name type="scientific">Brugia timori</name>
    <dbReference type="NCBI Taxonomy" id="42155"/>
    <lineage>
        <taxon>Eukaryota</taxon>
        <taxon>Metazoa</taxon>
        <taxon>Ecdysozoa</taxon>
        <taxon>Nematoda</taxon>
        <taxon>Chromadorea</taxon>
        <taxon>Rhabditida</taxon>
        <taxon>Spirurina</taxon>
        <taxon>Spiruromorpha</taxon>
        <taxon>Filarioidea</taxon>
        <taxon>Onchocercidae</taxon>
        <taxon>Brugia</taxon>
    </lineage>
</organism>
<evidence type="ECO:0000313" key="1">
    <source>
        <dbReference type="EMBL" id="VDO38649.1"/>
    </source>
</evidence>
<dbReference type="Proteomes" id="UP000280834">
    <property type="component" value="Unassembled WGS sequence"/>
</dbReference>
<protein>
    <submittedName>
        <fullName evidence="1">Uncharacterized protein</fullName>
    </submittedName>
</protein>
<sequence length="47" mass="5503">MHLLYICEALNFHLFYRPRSDSVCKDQLQTGHVLCCCVFVVVYFGPH</sequence>
<dbReference type="AlphaFoldDB" id="A0A3P7V4M3"/>
<gene>
    <name evidence="1" type="ORF">BTMF_LOCUS11304</name>
</gene>